<keyword evidence="2" id="KW-1185">Reference proteome</keyword>
<sequence>MFFSPSLQSVLGELCYDSRTTIPQKSCAKSVKMLKRSFQCTLRPSSTAKIRISPARCHAGRVPDSAFHRKGCGVYITQYYQERKAPRPRAARPHKSLSCASQTFPSSCFGSNLAVTPSSNLFEMLYFGCIVSADSRRSTARTDILGNQAEWVGTLSTPRQALLSPPIDSYAYCWSMHVHGNTLTSLLRCYSTSHPYPAVISQQLWVHNSTFNLLATVTFAPWTTRECIVSPAEYGLSSIRSNFTRLSITADNLHSQARVSAESKNSTRIPSTDRGNGIRTGRVIFCFIARYFRRTRSRSCVARRLVVFDGFAVGEYLLALSNSSRRRATSCSGVAGILLAIAVPRTVRSKSNHCPSRNRCTRIVSDSAYSLTGNK</sequence>
<organism evidence="1 2">
    <name type="scientific">Favolaschia claudopus</name>
    <dbReference type="NCBI Taxonomy" id="2862362"/>
    <lineage>
        <taxon>Eukaryota</taxon>
        <taxon>Fungi</taxon>
        <taxon>Dikarya</taxon>
        <taxon>Basidiomycota</taxon>
        <taxon>Agaricomycotina</taxon>
        <taxon>Agaricomycetes</taxon>
        <taxon>Agaricomycetidae</taxon>
        <taxon>Agaricales</taxon>
        <taxon>Marasmiineae</taxon>
        <taxon>Mycenaceae</taxon>
        <taxon>Favolaschia</taxon>
    </lineage>
</organism>
<name>A0AAW0C9A9_9AGAR</name>
<accession>A0AAW0C9A9</accession>
<dbReference type="AlphaFoldDB" id="A0AAW0C9A9"/>
<reference evidence="1 2" key="1">
    <citation type="journal article" date="2024" name="J Genomics">
        <title>Draft genome sequencing and assembly of Favolaschia claudopus CIRM-BRFM 2984 isolated from oak limbs.</title>
        <authorList>
            <person name="Navarro D."/>
            <person name="Drula E."/>
            <person name="Chaduli D."/>
            <person name="Cazenave R."/>
            <person name="Ahrendt S."/>
            <person name="Wang J."/>
            <person name="Lipzen A."/>
            <person name="Daum C."/>
            <person name="Barry K."/>
            <person name="Grigoriev I.V."/>
            <person name="Favel A."/>
            <person name="Rosso M.N."/>
            <person name="Martin F."/>
        </authorList>
    </citation>
    <scope>NUCLEOTIDE SEQUENCE [LARGE SCALE GENOMIC DNA]</scope>
    <source>
        <strain evidence="1 2">CIRM-BRFM 2984</strain>
    </source>
</reference>
<gene>
    <name evidence="1" type="ORF">R3P38DRAFT_609220</name>
</gene>
<comment type="caution">
    <text evidence="1">The sequence shown here is derived from an EMBL/GenBank/DDBJ whole genome shotgun (WGS) entry which is preliminary data.</text>
</comment>
<proteinExistence type="predicted"/>
<dbReference type="EMBL" id="JAWWNJ010000019">
    <property type="protein sequence ID" value="KAK7035889.1"/>
    <property type="molecule type" value="Genomic_DNA"/>
</dbReference>
<dbReference type="Proteomes" id="UP001362999">
    <property type="component" value="Unassembled WGS sequence"/>
</dbReference>
<evidence type="ECO:0000313" key="1">
    <source>
        <dbReference type="EMBL" id="KAK7035889.1"/>
    </source>
</evidence>
<evidence type="ECO:0000313" key="2">
    <source>
        <dbReference type="Proteomes" id="UP001362999"/>
    </source>
</evidence>
<protein>
    <submittedName>
        <fullName evidence="1">Uncharacterized protein</fullName>
    </submittedName>
</protein>